<evidence type="ECO:0000256" key="7">
    <source>
        <dbReference type="ARBA" id="ARBA00023229"/>
    </source>
</evidence>
<comment type="cofactor">
    <cofactor evidence="9">
        <name>Mg(2+)</name>
        <dbReference type="ChEBI" id="CHEBI:18420"/>
    </cofactor>
    <cofactor evidence="9">
        <name>Mn(2+)</name>
        <dbReference type="ChEBI" id="CHEBI:29035"/>
    </cofactor>
</comment>
<comment type="caution">
    <text evidence="13">The sequence shown here is derived from an EMBL/GenBank/DDBJ whole genome shotgun (WGS) entry which is preliminary data.</text>
</comment>
<feature type="binding site" evidence="9">
    <location>
        <position position="123"/>
    </location>
    <ligand>
        <name>NADPH</name>
        <dbReference type="ChEBI" id="CHEBI:57783"/>
    </ligand>
</feature>
<feature type="binding site" evidence="9">
    <location>
        <position position="149"/>
    </location>
    <ligand>
        <name>1-deoxy-D-xylulose 5-phosphate</name>
        <dbReference type="ChEBI" id="CHEBI:57792"/>
    </ligand>
</feature>
<evidence type="ECO:0000256" key="2">
    <source>
        <dbReference type="ARBA" id="ARBA00006825"/>
    </source>
</evidence>
<dbReference type="Pfam" id="PF02670">
    <property type="entry name" value="DXP_reductoisom"/>
    <property type="match status" value="1"/>
</dbReference>
<name>A0A7W8MTY5_9BACL</name>
<feature type="binding site" evidence="9">
    <location>
        <position position="36"/>
    </location>
    <ligand>
        <name>NADPH</name>
        <dbReference type="ChEBI" id="CHEBI:57783"/>
    </ligand>
</feature>
<feature type="binding site" evidence="9">
    <location>
        <position position="38"/>
    </location>
    <ligand>
        <name>NADPH</name>
        <dbReference type="ChEBI" id="CHEBI:57783"/>
    </ligand>
</feature>
<dbReference type="EC" id="1.1.1.267" evidence="9"/>
<dbReference type="PIRSF" id="PIRSF006205">
    <property type="entry name" value="Dxp_reductismrs"/>
    <property type="match status" value="1"/>
</dbReference>
<evidence type="ECO:0000256" key="8">
    <source>
        <dbReference type="ARBA" id="ARBA00048543"/>
    </source>
</evidence>
<feature type="binding site" evidence="9">
    <location>
        <position position="209"/>
    </location>
    <ligand>
        <name>1-deoxy-D-xylulose 5-phosphate</name>
        <dbReference type="ChEBI" id="CHEBI:57792"/>
    </ligand>
</feature>
<sequence length="382" mass="42423">MKSISLLGASGSIGTQTLHVIRSHPDEFRLVAMSIGRNIKVARAIIEEFRPELVAVADATAYAILRSEYNGKVKIVYGEEGLIEAATHPKATIVVNAVVGSVGLVPTLKAIEARKTIALANKETLVTAGHIVTEAAKNYNVALLPVDSEHSAIFQCLQGEQRKNVEKIILTASGGSFRDRTREQLRNVTVEEALRHPNWSMGAKITIDSATMMNKGLEVIEAHWLFHLPYEQIDVLLHRESIIHSLVQFHDSSIIAQLGTPDMRVPIQYALTYPDRLKLVHAKKLNLAEIGALHFQSVDFDRYRCLQFAYEAGKTGGSLPTVLNAANEEAVAAFLSGRIAFLTIEDLIERALERHNVIKQPTLEEIREVDRETRRYIQSLLI</sequence>
<comment type="pathway">
    <text evidence="1 9">Isoprenoid biosynthesis; isopentenyl diphosphate biosynthesis via DXP pathway; isopentenyl diphosphate from 1-deoxy-D-xylulose 5-phosphate: step 1/6.</text>
</comment>
<feature type="domain" description="1-deoxy-D-xylulose 5-phosphate reductoisomerase C-terminal" evidence="11">
    <location>
        <begin position="143"/>
        <end position="226"/>
    </location>
</feature>
<dbReference type="GO" id="GO:0016853">
    <property type="term" value="F:isomerase activity"/>
    <property type="evidence" value="ECO:0007669"/>
    <property type="project" value="UniProtKB-KW"/>
</dbReference>
<organism evidence="13 14">
    <name type="scientific">Anoxybacteroides tepidamans</name>
    <dbReference type="NCBI Taxonomy" id="265948"/>
    <lineage>
        <taxon>Bacteria</taxon>
        <taxon>Bacillati</taxon>
        <taxon>Bacillota</taxon>
        <taxon>Bacilli</taxon>
        <taxon>Bacillales</taxon>
        <taxon>Anoxybacillaceae</taxon>
        <taxon>Anoxybacteroides</taxon>
    </lineage>
</organism>
<dbReference type="UniPathway" id="UPA00056">
    <property type="reaction ID" value="UER00092"/>
</dbReference>
<dbReference type="GO" id="GO:0030604">
    <property type="term" value="F:1-deoxy-D-xylulose-5-phosphate reductoisomerase activity"/>
    <property type="evidence" value="ECO:0007669"/>
    <property type="project" value="UniProtKB-UniRule"/>
</dbReference>
<dbReference type="Gene3D" id="3.40.50.720">
    <property type="entry name" value="NAD(P)-binding Rossmann-like Domain"/>
    <property type="match status" value="1"/>
</dbReference>
<dbReference type="GO" id="GO:0070402">
    <property type="term" value="F:NADPH binding"/>
    <property type="evidence" value="ECO:0007669"/>
    <property type="project" value="InterPro"/>
</dbReference>
<comment type="function">
    <text evidence="9">Catalyzes the NADPH-dependent rearrangement and reduction of 1-deoxy-D-xylulose-5-phosphate (DXP) to 2-C-methyl-D-erythritol 4-phosphate (MEP).</text>
</comment>
<dbReference type="InterPro" id="IPR026877">
    <property type="entry name" value="DXPR_C"/>
</dbReference>
<feature type="binding site" evidence="9">
    <location>
        <position position="218"/>
    </location>
    <ligand>
        <name>Mn(2+)</name>
        <dbReference type="ChEBI" id="CHEBI:29035"/>
    </ligand>
</feature>
<dbReference type="NCBIfam" id="NF009114">
    <property type="entry name" value="PRK12464.1"/>
    <property type="match status" value="1"/>
</dbReference>
<evidence type="ECO:0000256" key="5">
    <source>
        <dbReference type="ARBA" id="ARBA00023002"/>
    </source>
</evidence>
<evidence type="ECO:0000259" key="12">
    <source>
        <dbReference type="Pfam" id="PF13288"/>
    </source>
</evidence>
<feature type="binding site" evidence="9">
    <location>
        <position position="121"/>
    </location>
    <ligand>
        <name>NADPH</name>
        <dbReference type="ChEBI" id="CHEBI:57783"/>
    </ligand>
</feature>
<dbReference type="FunFam" id="3.40.50.720:FF:000045">
    <property type="entry name" value="1-deoxy-D-xylulose 5-phosphate reductoisomerase"/>
    <property type="match status" value="1"/>
</dbReference>
<comment type="similarity">
    <text evidence="2 9">Belongs to the DXR family.</text>
</comment>
<feature type="binding site" evidence="9">
    <location>
        <position position="196"/>
    </location>
    <ligand>
        <name>1-deoxy-D-xylulose 5-phosphate</name>
        <dbReference type="ChEBI" id="CHEBI:57792"/>
    </ligand>
</feature>
<dbReference type="SUPFAM" id="SSF69055">
    <property type="entry name" value="1-deoxy-D-xylulose-5-phosphate reductoisomerase, C-terminal domain"/>
    <property type="match status" value="1"/>
</dbReference>
<feature type="binding site" evidence="9">
    <location>
        <position position="215"/>
    </location>
    <ligand>
        <name>1-deoxy-D-xylulose 5-phosphate</name>
        <dbReference type="ChEBI" id="CHEBI:57792"/>
    </ligand>
</feature>
<feature type="binding site" evidence="9">
    <location>
        <position position="214"/>
    </location>
    <ligand>
        <name>1-deoxy-D-xylulose 5-phosphate</name>
        <dbReference type="ChEBI" id="CHEBI:57792"/>
    </ligand>
</feature>
<feature type="binding site" evidence="9">
    <location>
        <position position="147"/>
    </location>
    <ligand>
        <name>Mn(2+)</name>
        <dbReference type="ChEBI" id="CHEBI:29035"/>
    </ligand>
</feature>
<evidence type="ECO:0000256" key="6">
    <source>
        <dbReference type="ARBA" id="ARBA00023211"/>
    </source>
</evidence>
<dbReference type="InterPro" id="IPR003821">
    <property type="entry name" value="DXP_reductoisomerase"/>
</dbReference>
<dbReference type="NCBIfam" id="TIGR00243">
    <property type="entry name" value="Dxr"/>
    <property type="match status" value="1"/>
</dbReference>
<feature type="binding site" evidence="9">
    <location>
        <position position="173"/>
    </location>
    <ligand>
        <name>1-deoxy-D-xylulose 5-phosphate</name>
        <dbReference type="ChEBI" id="CHEBI:57792"/>
    </ligand>
</feature>
<dbReference type="InterPro" id="IPR013512">
    <property type="entry name" value="DXP_reductoisomerase_N"/>
</dbReference>
<keyword evidence="7 9" id="KW-0414">Isoprene biosynthesis</keyword>
<dbReference type="InterPro" id="IPR036169">
    <property type="entry name" value="DXPR_C_sf"/>
</dbReference>
<keyword evidence="13" id="KW-0413">Isomerase</keyword>
<dbReference type="InterPro" id="IPR013644">
    <property type="entry name" value="DXP_reductoisomerase_C"/>
</dbReference>
<evidence type="ECO:0000313" key="14">
    <source>
        <dbReference type="Proteomes" id="UP000520011"/>
    </source>
</evidence>
<proteinExistence type="inferred from homology"/>
<dbReference type="AlphaFoldDB" id="A0A7W8MTY5"/>
<comment type="catalytic activity">
    <reaction evidence="8">
        <text>2-C-methyl-D-erythritol 4-phosphate + NADP(+) = 1-deoxy-D-xylulose 5-phosphate + NADPH + H(+)</text>
        <dbReference type="Rhea" id="RHEA:13717"/>
        <dbReference type="ChEBI" id="CHEBI:15378"/>
        <dbReference type="ChEBI" id="CHEBI:57783"/>
        <dbReference type="ChEBI" id="CHEBI:57792"/>
        <dbReference type="ChEBI" id="CHEBI:58262"/>
        <dbReference type="ChEBI" id="CHEBI:58349"/>
        <dbReference type="EC" id="1.1.1.267"/>
    </reaction>
    <physiologicalReaction direction="right-to-left" evidence="8">
        <dbReference type="Rhea" id="RHEA:13719"/>
    </physiologicalReaction>
</comment>
<evidence type="ECO:0000256" key="4">
    <source>
        <dbReference type="ARBA" id="ARBA00022857"/>
    </source>
</evidence>
<evidence type="ECO:0000256" key="3">
    <source>
        <dbReference type="ARBA" id="ARBA00022723"/>
    </source>
</evidence>
<dbReference type="InterPro" id="IPR036291">
    <property type="entry name" value="NAD(P)-bd_dom_sf"/>
</dbReference>
<reference evidence="13 14" key="1">
    <citation type="submission" date="2020-08" db="EMBL/GenBank/DDBJ databases">
        <title>Genomic Encyclopedia of Type Strains, Phase IV (KMG-IV): sequencing the most valuable type-strain genomes for metagenomic binning, comparative biology and taxonomic classification.</title>
        <authorList>
            <person name="Goeker M."/>
        </authorList>
    </citation>
    <scope>NUCLEOTIDE SEQUENCE [LARGE SCALE GENOMIC DNA]</scope>
    <source>
        <strain evidence="13 14">DSM 16325</strain>
    </source>
</reference>
<feature type="binding site" evidence="9">
    <location>
        <position position="37"/>
    </location>
    <ligand>
        <name>NADPH</name>
        <dbReference type="ChEBI" id="CHEBI:57783"/>
    </ligand>
</feature>
<keyword evidence="9" id="KW-0460">Magnesium</keyword>
<keyword evidence="3 9" id="KW-0479">Metal-binding</keyword>
<keyword evidence="6 9" id="KW-0464">Manganese</keyword>
<feature type="binding site" evidence="9">
    <location>
        <position position="12"/>
    </location>
    <ligand>
        <name>NADPH</name>
        <dbReference type="ChEBI" id="CHEBI:57783"/>
    </ligand>
</feature>
<dbReference type="PANTHER" id="PTHR30525">
    <property type="entry name" value="1-DEOXY-D-XYLULOSE 5-PHOSPHATE REDUCTOISOMERASE"/>
    <property type="match status" value="1"/>
</dbReference>
<dbReference type="SUPFAM" id="SSF51735">
    <property type="entry name" value="NAD(P)-binding Rossmann-fold domains"/>
    <property type="match status" value="1"/>
</dbReference>
<dbReference type="GO" id="GO:0030145">
    <property type="term" value="F:manganese ion binding"/>
    <property type="evidence" value="ECO:0007669"/>
    <property type="project" value="TreeGrafter"/>
</dbReference>
<dbReference type="Pfam" id="PF13288">
    <property type="entry name" value="DXPR_C"/>
    <property type="match status" value="1"/>
</dbReference>
<keyword evidence="14" id="KW-1185">Reference proteome</keyword>
<dbReference type="SUPFAM" id="SSF55347">
    <property type="entry name" value="Glyceraldehyde-3-phosphate dehydrogenase-like, C-terminal domain"/>
    <property type="match status" value="1"/>
</dbReference>
<feature type="binding site" evidence="9">
    <location>
        <position position="218"/>
    </location>
    <ligand>
        <name>1-deoxy-D-xylulose 5-phosphate</name>
        <dbReference type="ChEBI" id="CHEBI:57792"/>
    </ligand>
</feature>
<gene>
    <name evidence="9" type="primary">dxr</name>
    <name evidence="13" type="ORF">HNQ34_000731</name>
</gene>
<dbReference type="PANTHER" id="PTHR30525:SF0">
    <property type="entry name" value="1-DEOXY-D-XYLULOSE 5-PHOSPHATE REDUCTOISOMERASE, CHLOROPLASTIC"/>
    <property type="match status" value="1"/>
</dbReference>
<comment type="caution">
    <text evidence="9">Lacks conserved residue(s) required for the propagation of feature annotation.</text>
</comment>
<dbReference type="Pfam" id="PF08436">
    <property type="entry name" value="DXP_redisom_C"/>
    <property type="match status" value="1"/>
</dbReference>
<evidence type="ECO:0000256" key="1">
    <source>
        <dbReference type="ARBA" id="ARBA00005094"/>
    </source>
</evidence>
<accession>A0A7W8MTY5</accession>
<feature type="domain" description="DXP reductoisomerase C-terminal" evidence="12">
    <location>
        <begin position="258"/>
        <end position="376"/>
    </location>
</feature>
<evidence type="ECO:0000313" key="13">
    <source>
        <dbReference type="EMBL" id="MBB5323639.1"/>
    </source>
</evidence>
<keyword evidence="5 9" id="KW-0560">Oxidoreductase</keyword>
<feature type="binding site" evidence="9">
    <location>
        <position position="13"/>
    </location>
    <ligand>
        <name>NADPH</name>
        <dbReference type="ChEBI" id="CHEBI:57783"/>
    </ligand>
</feature>
<feature type="binding site" evidence="9">
    <location>
        <position position="11"/>
    </location>
    <ligand>
        <name>NADPH</name>
        <dbReference type="ChEBI" id="CHEBI:57783"/>
    </ligand>
</feature>
<dbReference type="GO" id="GO:0051484">
    <property type="term" value="P:isopentenyl diphosphate biosynthetic process, methylerythritol 4-phosphate pathway involved in terpenoid biosynthetic process"/>
    <property type="evidence" value="ECO:0007669"/>
    <property type="project" value="UniProtKB-ARBA"/>
</dbReference>
<feature type="binding site" evidence="9">
    <location>
        <position position="149"/>
    </location>
    <ligand>
        <name>Mn(2+)</name>
        <dbReference type="ChEBI" id="CHEBI:29035"/>
    </ligand>
</feature>
<feature type="domain" description="1-deoxy-D-xylulose 5-phosphate reductoisomerase N-terminal" evidence="10">
    <location>
        <begin position="4"/>
        <end position="129"/>
    </location>
</feature>
<keyword evidence="4 9" id="KW-0521">NADP</keyword>
<evidence type="ECO:0000259" key="11">
    <source>
        <dbReference type="Pfam" id="PF08436"/>
    </source>
</evidence>
<feature type="binding site" evidence="9">
    <location>
        <position position="202"/>
    </location>
    <ligand>
        <name>NADPH</name>
        <dbReference type="ChEBI" id="CHEBI:57783"/>
    </ligand>
</feature>
<evidence type="ECO:0000259" key="10">
    <source>
        <dbReference type="Pfam" id="PF02670"/>
    </source>
</evidence>
<dbReference type="EMBL" id="JACHEP010000002">
    <property type="protein sequence ID" value="MBB5323639.1"/>
    <property type="molecule type" value="Genomic_DNA"/>
</dbReference>
<protein>
    <recommendedName>
        <fullName evidence="9">1-deoxy-D-xylulose 5-phosphate reductoisomerase</fullName>
        <shortName evidence="9">DXP reductoisomerase</shortName>
        <ecNumber evidence="9">1.1.1.267</ecNumber>
    </recommendedName>
    <alternativeName>
        <fullName evidence="9">1-deoxyxylulose-5-phosphate reductoisomerase</fullName>
    </alternativeName>
    <alternativeName>
        <fullName evidence="9">2-C-methyl-D-erythritol 4-phosphate synthase</fullName>
    </alternativeName>
</protein>
<dbReference type="Proteomes" id="UP000520011">
    <property type="component" value="Unassembled WGS sequence"/>
</dbReference>
<dbReference type="Gene3D" id="1.10.1740.10">
    <property type="match status" value="1"/>
</dbReference>
<evidence type="ECO:0000256" key="9">
    <source>
        <dbReference type="HAMAP-Rule" id="MF_00183"/>
    </source>
</evidence>
<dbReference type="HAMAP" id="MF_00183">
    <property type="entry name" value="DXP_reductoisom"/>
    <property type="match status" value="1"/>
</dbReference>
<feature type="binding site" evidence="9">
    <location>
        <position position="148"/>
    </location>
    <ligand>
        <name>1-deoxy-D-xylulose 5-phosphate</name>
        <dbReference type="ChEBI" id="CHEBI:57792"/>
    </ligand>
</feature>
<feature type="binding site" evidence="9">
    <location>
        <position position="122"/>
    </location>
    <ligand>
        <name>1-deoxy-D-xylulose 5-phosphate</name>
        <dbReference type="ChEBI" id="CHEBI:57792"/>
    </ligand>
</feature>